<organism evidence="7 8">
    <name type="scientific">Viridothelium virens</name>
    <name type="common">Speckled blister lichen</name>
    <name type="synonym">Trypethelium virens</name>
    <dbReference type="NCBI Taxonomy" id="1048519"/>
    <lineage>
        <taxon>Eukaryota</taxon>
        <taxon>Fungi</taxon>
        <taxon>Dikarya</taxon>
        <taxon>Ascomycota</taxon>
        <taxon>Pezizomycotina</taxon>
        <taxon>Dothideomycetes</taxon>
        <taxon>Dothideomycetes incertae sedis</taxon>
        <taxon>Trypetheliales</taxon>
        <taxon>Trypetheliaceae</taxon>
        <taxon>Viridothelium</taxon>
    </lineage>
</organism>
<feature type="compositionally biased region" description="Polar residues" evidence="5">
    <location>
        <begin position="193"/>
        <end position="222"/>
    </location>
</feature>
<feature type="domain" description="GRF-type" evidence="6">
    <location>
        <begin position="32"/>
        <end position="73"/>
    </location>
</feature>
<feature type="region of interest" description="Disordered" evidence="5">
    <location>
        <begin position="81"/>
        <end position="125"/>
    </location>
</feature>
<keyword evidence="8" id="KW-1185">Reference proteome</keyword>
<dbReference type="OrthoDB" id="430051at2759"/>
<feature type="region of interest" description="Disordered" evidence="5">
    <location>
        <begin position="174"/>
        <end position="231"/>
    </location>
</feature>
<sequence length="317" mass="35861">MSTEPRTPYRRKGNIPSRNRARGAFVNGAWHCDCEPRLPAEHFKVKKEGPNHGRWFYTCQSKKCGFFLWDEDAKPREEAAILTNSRNEPKKPNRQDSSSTLRNDPSSAGTLPSPPPSTNTGRGLKRKVDFDEDDSFNWHLTGEESEQLVQAVDAATPAKSRDELLMTPKRRKLPWMRDNDTSPSAGSIKEAFSTPSNKTITTPSDRLLTASSRQQAPDTTPTPARFRNADVPSTGVDHLEEEILSVLQERKIRVDQATTHAIHESFASYDRKVQGFIQGRDMLRLTIKARDAKITELQHCIATLEAERRRDNEKEVP</sequence>
<keyword evidence="1" id="KW-0479">Metal-binding</keyword>
<dbReference type="Pfam" id="PF06839">
    <property type="entry name" value="Zn_ribbon_GRF"/>
    <property type="match status" value="1"/>
</dbReference>
<feature type="region of interest" description="Disordered" evidence="5">
    <location>
        <begin position="1"/>
        <end position="20"/>
    </location>
</feature>
<accession>A0A6A6HJH7</accession>
<keyword evidence="2 4" id="KW-0863">Zinc-finger</keyword>
<dbReference type="InterPro" id="IPR010666">
    <property type="entry name" value="Znf_GRF"/>
</dbReference>
<gene>
    <name evidence="7" type="ORF">EV356DRAFT_573578</name>
</gene>
<evidence type="ECO:0000256" key="5">
    <source>
        <dbReference type="SAM" id="MobiDB-lite"/>
    </source>
</evidence>
<protein>
    <recommendedName>
        <fullName evidence="6">GRF-type domain-containing protein</fullName>
    </recommendedName>
</protein>
<feature type="compositionally biased region" description="Polar residues" evidence="5">
    <location>
        <begin position="95"/>
        <end position="110"/>
    </location>
</feature>
<evidence type="ECO:0000256" key="4">
    <source>
        <dbReference type="PROSITE-ProRule" id="PRU01343"/>
    </source>
</evidence>
<evidence type="ECO:0000313" key="8">
    <source>
        <dbReference type="Proteomes" id="UP000800092"/>
    </source>
</evidence>
<evidence type="ECO:0000256" key="3">
    <source>
        <dbReference type="ARBA" id="ARBA00022833"/>
    </source>
</evidence>
<dbReference type="GO" id="GO:0008270">
    <property type="term" value="F:zinc ion binding"/>
    <property type="evidence" value="ECO:0007669"/>
    <property type="project" value="UniProtKB-KW"/>
</dbReference>
<evidence type="ECO:0000256" key="2">
    <source>
        <dbReference type="ARBA" id="ARBA00022771"/>
    </source>
</evidence>
<reference evidence="7" key="1">
    <citation type="journal article" date="2020" name="Stud. Mycol.">
        <title>101 Dothideomycetes genomes: a test case for predicting lifestyles and emergence of pathogens.</title>
        <authorList>
            <person name="Haridas S."/>
            <person name="Albert R."/>
            <person name="Binder M."/>
            <person name="Bloem J."/>
            <person name="Labutti K."/>
            <person name="Salamov A."/>
            <person name="Andreopoulos B."/>
            <person name="Baker S."/>
            <person name="Barry K."/>
            <person name="Bills G."/>
            <person name="Bluhm B."/>
            <person name="Cannon C."/>
            <person name="Castanera R."/>
            <person name="Culley D."/>
            <person name="Daum C."/>
            <person name="Ezra D."/>
            <person name="Gonzalez J."/>
            <person name="Henrissat B."/>
            <person name="Kuo A."/>
            <person name="Liang C."/>
            <person name="Lipzen A."/>
            <person name="Lutzoni F."/>
            <person name="Magnuson J."/>
            <person name="Mondo S."/>
            <person name="Nolan M."/>
            <person name="Ohm R."/>
            <person name="Pangilinan J."/>
            <person name="Park H.-J."/>
            <person name="Ramirez L."/>
            <person name="Alfaro M."/>
            <person name="Sun H."/>
            <person name="Tritt A."/>
            <person name="Yoshinaga Y."/>
            <person name="Zwiers L.-H."/>
            <person name="Turgeon B."/>
            <person name="Goodwin S."/>
            <person name="Spatafora J."/>
            <person name="Crous P."/>
            <person name="Grigoriev I."/>
        </authorList>
    </citation>
    <scope>NUCLEOTIDE SEQUENCE</scope>
    <source>
        <strain evidence="7">Tuck. ex Michener</strain>
    </source>
</reference>
<dbReference type="AlphaFoldDB" id="A0A6A6HJH7"/>
<dbReference type="PROSITE" id="PS51999">
    <property type="entry name" value="ZF_GRF"/>
    <property type="match status" value="1"/>
</dbReference>
<dbReference type="EMBL" id="ML991777">
    <property type="protein sequence ID" value="KAF2237979.1"/>
    <property type="molecule type" value="Genomic_DNA"/>
</dbReference>
<keyword evidence="3" id="KW-0862">Zinc</keyword>
<proteinExistence type="predicted"/>
<dbReference type="Proteomes" id="UP000800092">
    <property type="component" value="Unassembled WGS sequence"/>
</dbReference>
<evidence type="ECO:0000313" key="7">
    <source>
        <dbReference type="EMBL" id="KAF2237979.1"/>
    </source>
</evidence>
<evidence type="ECO:0000256" key="1">
    <source>
        <dbReference type="ARBA" id="ARBA00022723"/>
    </source>
</evidence>
<name>A0A6A6HJH7_VIRVR</name>
<evidence type="ECO:0000259" key="6">
    <source>
        <dbReference type="PROSITE" id="PS51999"/>
    </source>
</evidence>